<dbReference type="Gene3D" id="3.30.70.1440">
    <property type="entry name" value="Multidrug efflux transporter AcrB pore domain"/>
    <property type="match status" value="1"/>
</dbReference>
<comment type="caution">
    <text evidence="2">The sequence shown here is derived from an EMBL/GenBank/DDBJ whole genome shotgun (WGS) entry which is preliminary data.</text>
</comment>
<protein>
    <submittedName>
        <fullName evidence="2">Efflux RND transporter permease subunit</fullName>
    </submittedName>
</protein>
<feature type="transmembrane region" description="Helical" evidence="1">
    <location>
        <begin position="849"/>
        <end position="869"/>
    </location>
</feature>
<dbReference type="SUPFAM" id="SSF82714">
    <property type="entry name" value="Multidrug efflux transporter AcrB TolC docking domain, DN and DC subdomains"/>
    <property type="match status" value="2"/>
</dbReference>
<keyword evidence="1" id="KW-0812">Transmembrane</keyword>
<feature type="transmembrane region" description="Helical" evidence="1">
    <location>
        <begin position="910"/>
        <end position="933"/>
    </location>
</feature>
<keyword evidence="1" id="KW-0472">Membrane</keyword>
<feature type="transmembrane region" description="Helical" evidence="1">
    <location>
        <begin position="428"/>
        <end position="448"/>
    </location>
</feature>
<dbReference type="PANTHER" id="PTHR32063:SF0">
    <property type="entry name" value="SWARMING MOTILITY PROTEIN SWRC"/>
    <property type="match status" value="1"/>
</dbReference>
<feature type="transmembrane region" description="Helical" evidence="1">
    <location>
        <begin position="517"/>
        <end position="541"/>
    </location>
</feature>
<gene>
    <name evidence="2" type="ORF">ACERLL_13315</name>
</gene>
<dbReference type="PRINTS" id="PR00702">
    <property type="entry name" value="ACRIFLAVINRP"/>
</dbReference>
<feature type="transmembrane region" description="Helical" evidence="1">
    <location>
        <begin position="876"/>
        <end position="898"/>
    </location>
</feature>
<reference evidence="2 3" key="1">
    <citation type="submission" date="2024-08" db="EMBL/GenBank/DDBJ databases">
        <title>Whole-genome sequencing of halo(alkali)philic microorganisms from hypersaline lakes.</title>
        <authorList>
            <person name="Sorokin D.Y."/>
            <person name="Merkel A.Y."/>
            <person name="Messina E."/>
            <person name="Yakimov M."/>
        </authorList>
    </citation>
    <scope>NUCLEOTIDE SEQUENCE [LARGE SCALE GENOMIC DNA]</scope>
    <source>
        <strain evidence="2 3">Cl-TMA</strain>
    </source>
</reference>
<keyword evidence="1" id="KW-1133">Transmembrane helix</keyword>
<dbReference type="Pfam" id="PF00873">
    <property type="entry name" value="ACR_tran"/>
    <property type="match status" value="1"/>
</dbReference>
<dbReference type="EMBL" id="JBGUAW010000008">
    <property type="protein sequence ID" value="MFA9461799.1"/>
    <property type="molecule type" value="Genomic_DNA"/>
</dbReference>
<feature type="transmembrane region" description="Helical" evidence="1">
    <location>
        <begin position="383"/>
        <end position="407"/>
    </location>
</feature>
<feature type="transmembrane region" description="Helical" evidence="1">
    <location>
        <begin position="460"/>
        <end position="482"/>
    </location>
</feature>
<keyword evidence="3" id="KW-1185">Reference proteome</keyword>
<evidence type="ECO:0000313" key="2">
    <source>
        <dbReference type="EMBL" id="MFA9461799.1"/>
    </source>
</evidence>
<dbReference type="InterPro" id="IPR001036">
    <property type="entry name" value="Acrflvin-R"/>
</dbReference>
<feature type="transmembrane region" description="Helical" evidence="1">
    <location>
        <begin position="336"/>
        <end position="353"/>
    </location>
</feature>
<dbReference type="InterPro" id="IPR027463">
    <property type="entry name" value="AcrB_DN_DC_subdom"/>
</dbReference>
<sequence length="1033" mass="110782">MNALIAAVFQRSRTVLLGFLLLLGFGVVAYQSIPKEAEPDVAIPVVFVSLLHEGISPEDAERLLLKPMEKELQSVEGLDEMRAVAMEGYAYLRLDFEAGLDPDAAVREVREQVDQARPELPPETEEPVVQEVDTSLFPVLTVGLSGPVAERTLVSLARTLRDELESLGGVLEVNIAGMREDVLEVLVDPLVMETYNLSYEQLYQLIQRNNQLVAAGAMDTGAGRLVVKVPGVLETFEDVMRLPVKSLGGTTVAFEDVATVRRTFKDPDSYARLGGQPALALEIRKRSDANIIETVAAARSVIARQSAGWPGTVQVDYLQDKAEDVRGLLGDLQNNVLSAVVLVMIVVIGVLGVRSGILTGLAIPGAFLTGVLGLWLLGSDMNIVVLFTLIMVVGMLVDGAIVVTELADRNLGAGMAPPVAYRAAAQRMAWPVTSSVATTMAVFVPLLFWPGVVGEFMRYLPITVLLTLAASWLMALVVLPVLGGVLGRGGGGSGAGLGPAGEGAVGRSYRRLLAHAVVRPGLALAASLAVLAAAFAGYAFLGKGVTFFADVEPDMVQVQVRARGDRSLEEKDVLVRQVEERVRQAAGIDSVYTRTLNASEARQDPNLTEDVIGVLSVELAEWSARPPAAAIIGELRGRTRDLPGLRIEVRKEEQGPSQGKPVQLELRAEEPEYLEPAVERVRVAMAETGGFADVEDSRPVPGVEWRLEVDRQKAVLYGADVALLGAAVQMVTNGYRVGAYRPEDTDEEVDIRVRFPFGERNLERLQQLRVPTERGMVPIGNFVDLHPGPKVGTIERKDGQRMRTVSADLEPGRLVAERVAALQRTLGEDGLPGPVKMRVAGEDEDRREAAGFLSTAFVTAVFLMTLILVTQFNSLYQAALVLSAIVLSSAGVLLGLLIRGEPFSVVMSGVGMIALAGVVVNDNIVLIDTYNALRAEGQPPVEAALGAGTLRFRPVVLTSVTTVLGLLPMVFEVNLDILHRNLEIGSPSTQWWVQLATSIAGGLTFATLLTLVVTPALLVLGARLGARFGRAGD</sequence>
<dbReference type="RefSeq" id="WP_373656575.1">
    <property type="nucleotide sequence ID" value="NZ_JBGUAW010000008.1"/>
</dbReference>
<organism evidence="2 3">
    <name type="scientific">Thiohalorhabdus methylotrophus</name>
    <dbReference type="NCBI Taxonomy" id="3242694"/>
    <lineage>
        <taxon>Bacteria</taxon>
        <taxon>Pseudomonadati</taxon>
        <taxon>Pseudomonadota</taxon>
        <taxon>Gammaproteobacteria</taxon>
        <taxon>Thiohalorhabdales</taxon>
        <taxon>Thiohalorhabdaceae</taxon>
        <taxon>Thiohalorhabdus</taxon>
    </lineage>
</organism>
<dbReference type="PANTHER" id="PTHR32063">
    <property type="match status" value="1"/>
</dbReference>
<feature type="transmembrane region" description="Helical" evidence="1">
    <location>
        <begin position="991"/>
        <end position="1020"/>
    </location>
</feature>
<dbReference type="SUPFAM" id="SSF82866">
    <property type="entry name" value="Multidrug efflux transporter AcrB transmembrane domain"/>
    <property type="match status" value="2"/>
</dbReference>
<dbReference type="Gene3D" id="3.30.2090.10">
    <property type="entry name" value="Multidrug efflux transporter AcrB TolC docking domain, DN and DC subdomains"/>
    <property type="match status" value="2"/>
</dbReference>
<accession>A0ABV4TYX0</accession>
<name>A0ABV4TYX0_9GAMM</name>
<dbReference type="Gene3D" id="3.30.70.1430">
    <property type="entry name" value="Multidrug efflux transporter AcrB pore domain"/>
    <property type="match status" value="2"/>
</dbReference>
<proteinExistence type="predicted"/>
<feature type="transmembrane region" description="Helical" evidence="1">
    <location>
        <begin position="360"/>
        <end position="377"/>
    </location>
</feature>
<dbReference type="Proteomes" id="UP001575181">
    <property type="component" value="Unassembled WGS sequence"/>
</dbReference>
<dbReference type="SUPFAM" id="SSF82693">
    <property type="entry name" value="Multidrug efflux transporter AcrB pore domain, PN1, PN2, PC1 and PC2 subdomains"/>
    <property type="match status" value="2"/>
</dbReference>
<dbReference type="Gene3D" id="1.20.1640.10">
    <property type="entry name" value="Multidrug efflux transporter AcrB transmembrane domain"/>
    <property type="match status" value="2"/>
</dbReference>
<evidence type="ECO:0000256" key="1">
    <source>
        <dbReference type="SAM" id="Phobius"/>
    </source>
</evidence>
<evidence type="ECO:0000313" key="3">
    <source>
        <dbReference type="Proteomes" id="UP001575181"/>
    </source>
</evidence>
<dbReference type="Gene3D" id="3.30.70.1320">
    <property type="entry name" value="Multidrug efflux transporter AcrB pore domain like"/>
    <property type="match status" value="1"/>
</dbReference>